<dbReference type="EMBL" id="JAKOGI010000116">
    <property type="protein sequence ID" value="KAJ8443579.1"/>
    <property type="molecule type" value="Genomic_DNA"/>
</dbReference>
<accession>A0A9Q1QJ03</accession>
<dbReference type="Proteomes" id="UP001153076">
    <property type="component" value="Unassembled WGS sequence"/>
</dbReference>
<evidence type="ECO:0000256" key="1">
    <source>
        <dbReference type="SAM" id="MobiDB-lite"/>
    </source>
</evidence>
<sequence length="163" mass="18814">MEAMGSIRPPPTFNYMPTVRYEPSQSHALAESFHRCDKVREIIRPERMDCPTRGTMNARGADARRRSSRPDRRPEEYTDRSEGTSHAEETTAYDRGAEATQRTEVLLDPMTPVLLLALGDFNNDFFRVGIPTLEERKHRPSLLCKKERKARSEPREERLIGKI</sequence>
<keyword evidence="3" id="KW-1185">Reference proteome</keyword>
<evidence type="ECO:0000313" key="2">
    <source>
        <dbReference type="EMBL" id="KAJ8443579.1"/>
    </source>
</evidence>
<organism evidence="2 3">
    <name type="scientific">Carnegiea gigantea</name>
    <dbReference type="NCBI Taxonomy" id="171969"/>
    <lineage>
        <taxon>Eukaryota</taxon>
        <taxon>Viridiplantae</taxon>
        <taxon>Streptophyta</taxon>
        <taxon>Embryophyta</taxon>
        <taxon>Tracheophyta</taxon>
        <taxon>Spermatophyta</taxon>
        <taxon>Magnoliopsida</taxon>
        <taxon>eudicotyledons</taxon>
        <taxon>Gunneridae</taxon>
        <taxon>Pentapetalae</taxon>
        <taxon>Caryophyllales</taxon>
        <taxon>Cactineae</taxon>
        <taxon>Cactaceae</taxon>
        <taxon>Cactoideae</taxon>
        <taxon>Echinocereeae</taxon>
        <taxon>Carnegiea</taxon>
    </lineage>
</organism>
<reference evidence="2" key="1">
    <citation type="submission" date="2022-04" db="EMBL/GenBank/DDBJ databases">
        <title>Carnegiea gigantea Genome sequencing and assembly v2.</title>
        <authorList>
            <person name="Copetti D."/>
            <person name="Sanderson M.J."/>
            <person name="Burquez A."/>
            <person name="Wojciechowski M.F."/>
        </authorList>
    </citation>
    <scope>NUCLEOTIDE SEQUENCE</scope>
    <source>
        <strain evidence="2">SGP5-SGP5p</strain>
        <tissue evidence="2">Aerial part</tissue>
    </source>
</reference>
<dbReference type="AlphaFoldDB" id="A0A9Q1QJ03"/>
<feature type="region of interest" description="Disordered" evidence="1">
    <location>
        <begin position="144"/>
        <end position="163"/>
    </location>
</feature>
<feature type="compositionally biased region" description="Basic and acidic residues" evidence="1">
    <location>
        <begin position="150"/>
        <end position="163"/>
    </location>
</feature>
<evidence type="ECO:0000313" key="3">
    <source>
        <dbReference type="Proteomes" id="UP001153076"/>
    </source>
</evidence>
<comment type="caution">
    <text evidence="2">The sequence shown here is derived from an EMBL/GenBank/DDBJ whole genome shotgun (WGS) entry which is preliminary data.</text>
</comment>
<name>A0A9Q1QJ03_9CARY</name>
<protein>
    <submittedName>
        <fullName evidence="2">Uncharacterized protein</fullName>
    </submittedName>
</protein>
<gene>
    <name evidence="2" type="ORF">Cgig2_020666</name>
</gene>
<feature type="compositionally biased region" description="Basic and acidic residues" evidence="1">
    <location>
        <begin position="61"/>
        <end position="89"/>
    </location>
</feature>
<feature type="region of interest" description="Disordered" evidence="1">
    <location>
        <begin position="46"/>
        <end position="104"/>
    </location>
</feature>
<proteinExistence type="predicted"/>